<keyword evidence="3" id="KW-1185">Reference proteome</keyword>
<dbReference type="Proteomes" id="UP000257109">
    <property type="component" value="Unassembled WGS sequence"/>
</dbReference>
<comment type="caution">
    <text evidence="2">The sequence shown here is derived from an EMBL/GenBank/DDBJ whole genome shotgun (WGS) entry which is preliminary data.</text>
</comment>
<feature type="transmembrane region" description="Helical" evidence="1">
    <location>
        <begin position="12"/>
        <end position="34"/>
    </location>
</feature>
<feature type="non-terminal residue" evidence="2">
    <location>
        <position position="1"/>
    </location>
</feature>
<keyword evidence="1" id="KW-0472">Membrane</keyword>
<feature type="transmembrane region" description="Helical" evidence="1">
    <location>
        <begin position="46"/>
        <end position="66"/>
    </location>
</feature>
<gene>
    <name evidence="2" type="ORF">CR513_39730</name>
</gene>
<dbReference type="AlphaFoldDB" id="A0A371FNB4"/>
<dbReference type="EMBL" id="QJKJ01008428">
    <property type="protein sequence ID" value="RDX79809.1"/>
    <property type="molecule type" value="Genomic_DNA"/>
</dbReference>
<accession>A0A371FNB4</accession>
<name>A0A371FNB4_MUCPR</name>
<sequence length="80" mass="9052">MSSFPLRLFQRELTTLLLILINETFPNLLVLFYHGSVTNLSHGVPFLLISMACLFGSIPMMLHLVLVKSQKNLNLAVEDH</sequence>
<proteinExistence type="predicted"/>
<evidence type="ECO:0000313" key="2">
    <source>
        <dbReference type="EMBL" id="RDX79809.1"/>
    </source>
</evidence>
<evidence type="ECO:0000256" key="1">
    <source>
        <dbReference type="SAM" id="Phobius"/>
    </source>
</evidence>
<protein>
    <submittedName>
        <fullName evidence="2">Uncharacterized protein</fullName>
    </submittedName>
</protein>
<keyword evidence="1" id="KW-0812">Transmembrane</keyword>
<organism evidence="2 3">
    <name type="scientific">Mucuna pruriens</name>
    <name type="common">Velvet bean</name>
    <name type="synonym">Dolichos pruriens</name>
    <dbReference type="NCBI Taxonomy" id="157652"/>
    <lineage>
        <taxon>Eukaryota</taxon>
        <taxon>Viridiplantae</taxon>
        <taxon>Streptophyta</taxon>
        <taxon>Embryophyta</taxon>
        <taxon>Tracheophyta</taxon>
        <taxon>Spermatophyta</taxon>
        <taxon>Magnoliopsida</taxon>
        <taxon>eudicotyledons</taxon>
        <taxon>Gunneridae</taxon>
        <taxon>Pentapetalae</taxon>
        <taxon>rosids</taxon>
        <taxon>fabids</taxon>
        <taxon>Fabales</taxon>
        <taxon>Fabaceae</taxon>
        <taxon>Papilionoideae</taxon>
        <taxon>50 kb inversion clade</taxon>
        <taxon>NPAAA clade</taxon>
        <taxon>indigoferoid/millettioid clade</taxon>
        <taxon>Phaseoleae</taxon>
        <taxon>Mucuna</taxon>
    </lineage>
</organism>
<keyword evidence="1" id="KW-1133">Transmembrane helix</keyword>
<reference evidence="2" key="1">
    <citation type="submission" date="2018-05" db="EMBL/GenBank/DDBJ databases">
        <title>Draft genome of Mucuna pruriens seed.</title>
        <authorList>
            <person name="Nnadi N.E."/>
            <person name="Vos R."/>
            <person name="Hasami M.H."/>
            <person name="Devisetty U.K."/>
            <person name="Aguiy J.C."/>
        </authorList>
    </citation>
    <scope>NUCLEOTIDE SEQUENCE [LARGE SCALE GENOMIC DNA]</scope>
    <source>
        <strain evidence="2">JCA_2017</strain>
    </source>
</reference>
<evidence type="ECO:0000313" key="3">
    <source>
        <dbReference type="Proteomes" id="UP000257109"/>
    </source>
</evidence>